<name>A0A923ECY6_CLOTT</name>
<protein>
    <submittedName>
        <fullName evidence="1">L-2-amino-thiazoline-4-carboxylic acid hydrolase</fullName>
    </submittedName>
</protein>
<keyword evidence="2" id="KW-1185">Reference proteome</keyword>
<evidence type="ECO:0000313" key="2">
    <source>
        <dbReference type="Proteomes" id="UP000563151"/>
    </source>
</evidence>
<dbReference type="InterPro" id="IPR026002">
    <property type="entry name" value="ATC_hydrolase-like"/>
</dbReference>
<dbReference type="RefSeq" id="WP_173680401.1">
    <property type="nucleotide sequence ID" value="NZ_JAAZWO010000033.1"/>
</dbReference>
<comment type="caution">
    <text evidence="1">The sequence shown here is derived from an EMBL/GenBank/DDBJ whole genome shotgun (WGS) entry which is preliminary data.</text>
</comment>
<proteinExistence type="predicted"/>
<evidence type="ECO:0000313" key="1">
    <source>
        <dbReference type="EMBL" id="MBC2399664.1"/>
    </source>
</evidence>
<reference evidence="1 2" key="1">
    <citation type="submission" date="2020-04" db="EMBL/GenBank/DDBJ databases">
        <title>Genomic insights into acetone-butanol-ethanol (ABE) fermentation by sequencing solventogenic clostridia strains.</title>
        <authorList>
            <person name="Brown S."/>
        </authorList>
    </citation>
    <scope>NUCLEOTIDE SEQUENCE [LARGE SCALE GENOMIC DNA]</scope>
    <source>
        <strain evidence="1 2">DJ011</strain>
    </source>
</reference>
<dbReference type="GO" id="GO:0016787">
    <property type="term" value="F:hydrolase activity"/>
    <property type="evidence" value="ECO:0007669"/>
    <property type="project" value="UniProtKB-KW"/>
</dbReference>
<dbReference type="Pfam" id="PF14196">
    <property type="entry name" value="ATC_hydrolase"/>
    <property type="match status" value="1"/>
</dbReference>
<sequence length="186" mass="21191">MDNKSDVNITNEVLFSASKIKEQLLSDMLSEQSLLLSSSQLRAAETAILPRIAWYKALKNSGVSEDEALAFVWDSLIQTSKAKKRFASFCGYIPGGFFVFRKIFYKALQADLWDNKFTQNDANGLCFNTTRCLYKDLAVFYNCLEIVSLFCKIDHVLFDGLKHIQFNRTQTLGNGGTMCDFHYFAR</sequence>
<dbReference type="Proteomes" id="UP000563151">
    <property type="component" value="Unassembled WGS sequence"/>
</dbReference>
<organism evidence="1 2">
    <name type="scientific">Clostridium tetanomorphum</name>
    <dbReference type="NCBI Taxonomy" id="1553"/>
    <lineage>
        <taxon>Bacteria</taxon>
        <taxon>Bacillati</taxon>
        <taxon>Bacillota</taxon>
        <taxon>Clostridia</taxon>
        <taxon>Eubacteriales</taxon>
        <taxon>Clostridiaceae</taxon>
        <taxon>Clostridium</taxon>
    </lineage>
</organism>
<keyword evidence="1" id="KW-0378">Hydrolase</keyword>
<accession>A0A923ECY6</accession>
<dbReference type="AlphaFoldDB" id="A0A923ECY6"/>
<gene>
    <name evidence="1" type="ORF">HGG79_18110</name>
</gene>
<dbReference type="EMBL" id="JAAZWO010000033">
    <property type="protein sequence ID" value="MBC2399664.1"/>
    <property type="molecule type" value="Genomic_DNA"/>
</dbReference>